<dbReference type="InterPro" id="IPR011948">
    <property type="entry name" value="Dullard_phosphatase"/>
</dbReference>
<sequence length="362" mass="40515">MKIRGMYAQRKRQICQNGKTVLIALIGPLACSQLGFRHSHRRHRGFKVLSFLFCCAFGSPPSLQEKDRRETGARPTSSSNNITNSQTVTSSSNSITSNDEAATATGIDVSPLETKLVEPEPPHVQHPQQPQQPSPQQQQQQPQPVLKPAIDTTDEMSECKATTTTPTTAPAQDHWLLKPQSPEDQGRKCLVLDLDETLVHSSFKMTVDADFVVPIEIDGQPHNVFVLKRPGVDTFMKRMGEIYEVVVFTASLSKYADPVLDIFDQHNVVRHRLFRESCFQYKGTYVKDLSQLGRELNQVIILDNSPASYIFHTANAVPVSSWFNDPHDSELLDLIPFFEDLAHVDDVTDILDTTIPGPFSHL</sequence>
<evidence type="ECO:0000256" key="2">
    <source>
        <dbReference type="ARBA" id="ARBA00013081"/>
    </source>
</evidence>
<dbReference type="GO" id="GO:0004722">
    <property type="term" value="F:protein serine/threonine phosphatase activity"/>
    <property type="evidence" value="ECO:0007669"/>
    <property type="project" value="UniProtKB-EC"/>
</dbReference>
<dbReference type="CDD" id="cd07521">
    <property type="entry name" value="HAD_FCP1-like"/>
    <property type="match status" value="1"/>
</dbReference>
<proteinExistence type="predicted"/>
<dbReference type="RefSeq" id="XP_058342621.1">
    <property type="nucleotide sequence ID" value="XM_058486550.1"/>
</dbReference>
<feature type="domain" description="FCP1 homology" evidence="10">
    <location>
        <begin position="183"/>
        <end position="341"/>
    </location>
</feature>
<evidence type="ECO:0000256" key="5">
    <source>
        <dbReference type="ARBA" id="ARBA00022842"/>
    </source>
</evidence>
<dbReference type="GO" id="GO:0046872">
    <property type="term" value="F:metal ion binding"/>
    <property type="evidence" value="ECO:0007669"/>
    <property type="project" value="UniProtKB-KW"/>
</dbReference>
<feature type="region of interest" description="Disordered" evidence="9">
    <location>
        <begin position="118"/>
        <end position="182"/>
    </location>
</feature>
<accession>A0AAD7V1N7</accession>
<dbReference type="InterPro" id="IPR036412">
    <property type="entry name" value="HAD-like_sf"/>
</dbReference>
<feature type="compositionally biased region" description="Low complexity" evidence="9">
    <location>
        <begin position="76"/>
        <end position="98"/>
    </location>
</feature>
<comment type="catalytic activity">
    <reaction evidence="8">
        <text>O-phospho-L-threonyl-[protein] + H2O = L-threonyl-[protein] + phosphate</text>
        <dbReference type="Rhea" id="RHEA:47004"/>
        <dbReference type="Rhea" id="RHEA-COMP:11060"/>
        <dbReference type="Rhea" id="RHEA-COMP:11605"/>
        <dbReference type="ChEBI" id="CHEBI:15377"/>
        <dbReference type="ChEBI" id="CHEBI:30013"/>
        <dbReference type="ChEBI" id="CHEBI:43474"/>
        <dbReference type="ChEBI" id="CHEBI:61977"/>
        <dbReference type="EC" id="3.1.3.16"/>
    </reaction>
</comment>
<dbReference type="SMART" id="SM00577">
    <property type="entry name" value="CPDc"/>
    <property type="match status" value="1"/>
</dbReference>
<feature type="compositionally biased region" description="Low complexity" evidence="9">
    <location>
        <begin position="125"/>
        <end position="144"/>
    </location>
</feature>
<keyword evidence="3" id="KW-0479">Metal-binding</keyword>
<keyword evidence="6" id="KW-0904">Protein phosphatase</keyword>
<dbReference type="AlphaFoldDB" id="A0AAD7V1N7"/>
<evidence type="ECO:0000256" key="4">
    <source>
        <dbReference type="ARBA" id="ARBA00022801"/>
    </source>
</evidence>
<feature type="compositionally biased region" description="Low complexity" evidence="9">
    <location>
        <begin position="161"/>
        <end position="171"/>
    </location>
</feature>
<dbReference type="NCBIfam" id="TIGR02251">
    <property type="entry name" value="HIF-SF_euk"/>
    <property type="match status" value="1"/>
</dbReference>
<comment type="catalytic activity">
    <reaction evidence="7">
        <text>O-phospho-L-seryl-[protein] + H2O = L-seryl-[protein] + phosphate</text>
        <dbReference type="Rhea" id="RHEA:20629"/>
        <dbReference type="Rhea" id="RHEA-COMP:9863"/>
        <dbReference type="Rhea" id="RHEA-COMP:11604"/>
        <dbReference type="ChEBI" id="CHEBI:15377"/>
        <dbReference type="ChEBI" id="CHEBI:29999"/>
        <dbReference type="ChEBI" id="CHEBI:43474"/>
        <dbReference type="ChEBI" id="CHEBI:83421"/>
        <dbReference type="EC" id="3.1.3.16"/>
    </reaction>
</comment>
<dbReference type="InterPro" id="IPR023214">
    <property type="entry name" value="HAD_sf"/>
</dbReference>
<dbReference type="PANTHER" id="PTHR12210">
    <property type="entry name" value="DULLARD PROTEIN PHOSPHATASE"/>
    <property type="match status" value="1"/>
</dbReference>
<dbReference type="EMBL" id="JARTCD010000029">
    <property type="protein sequence ID" value="KAJ8657708.1"/>
    <property type="molecule type" value="Genomic_DNA"/>
</dbReference>
<dbReference type="InterPro" id="IPR050365">
    <property type="entry name" value="TIM50"/>
</dbReference>
<dbReference type="EC" id="3.1.3.16" evidence="2"/>
<evidence type="ECO:0000256" key="1">
    <source>
        <dbReference type="ARBA" id="ARBA00001946"/>
    </source>
</evidence>
<evidence type="ECO:0000256" key="9">
    <source>
        <dbReference type="SAM" id="MobiDB-lite"/>
    </source>
</evidence>
<keyword evidence="4" id="KW-0378">Hydrolase</keyword>
<comment type="cofactor">
    <cofactor evidence="1">
        <name>Mg(2+)</name>
        <dbReference type="ChEBI" id="CHEBI:18420"/>
    </cofactor>
</comment>
<evidence type="ECO:0000259" key="10">
    <source>
        <dbReference type="PROSITE" id="PS50969"/>
    </source>
</evidence>
<dbReference type="InterPro" id="IPR004274">
    <property type="entry name" value="FCP1_dom"/>
</dbReference>
<gene>
    <name evidence="11" type="ORF">O0I10_006523</name>
</gene>
<dbReference type="FunFam" id="3.40.50.1000:FF:000192">
    <property type="entry name" value="CTD small phosphatase-like protein"/>
    <property type="match status" value="1"/>
</dbReference>
<feature type="region of interest" description="Disordered" evidence="9">
    <location>
        <begin position="62"/>
        <end position="98"/>
    </location>
</feature>
<dbReference type="PROSITE" id="PS50969">
    <property type="entry name" value="FCP1"/>
    <property type="match status" value="1"/>
</dbReference>
<name>A0AAD7V1N7_9FUNG</name>
<keyword evidence="12" id="KW-1185">Reference proteome</keyword>
<comment type="caution">
    <text evidence="11">The sequence shown here is derived from an EMBL/GenBank/DDBJ whole genome shotgun (WGS) entry which is preliminary data.</text>
</comment>
<evidence type="ECO:0000313" key="12">
    <source>
        <dbReference type="Proteomes" id="UP001234581"/>
    </source>
</evidence>
<protein>
    <recommendedName>
        <fullName evidence="2">protein-serine/threonine phosphatase</fullName>
        <ecNumber evidence="2">3.1.3.16</ecNumber>
    </recommendedName>
</protein>
<evidence type="ECO:0000256" key="8">
    <source>
        <dbReference type="ARBA" id="ARBA00048336"/>
    </source>
</evidence>
<dbReference type="GeneID" id="83213934"/>
<keyword evidence="5" id="KW-0460">Magnesium</keyword>
<dbReference type="Pfam" id="PF03031">
    <property type="entry name" value="NIF"/>
    <property type="match status" value="1"/>
</dbReference>
<organism evidence="11 12">
    <name type="scientific">Lichtheimia ornata</name>
    <dbReference type="NCBI Taxonomy" id="688661"/>
    <lineage>
        <taxon>Eukaryota</taxon>
        <taxon>Fungi</taxon>
        <taxon>Fungi incertae sedis</taxon>
        <taxon>Mucoromycota</taxon>
        <taxon>Mucoromycotina</taxon>
        <taxon>Mucoromycetes</taxon>
        <taxon>Mucorales</taxon>
        <taxon>Lichtheimiaceae</taxon>
        <taxon>Lichtheimia</taxon>
    </lineage>
</organism>
<evidence type="ECO:0000256" key="7">
    <source>
        <dbReference type="ARBA" id="ARBA00047761"/>
    </source>
</evidence>
<dbReference type="Gene3D" id="3.40.50.1000">
    <property type="entry name" value="HAD superfamily/HAD-like"/>
    <property type="match status" value="1"/>
</dbReference>
<reference evidence="11 12" key="1">
    <citation type="submission" date="2023-03" db="EMBL/GenBank/DDBJ databases">
        <title>Genome sequence of Lichtheimia ornata CBS 291.66.</title>
        <authorList>
            <person name="Mohabir J.T."/>
            <person name="Shea T.P."/>
            <person name="Kurbessoian T."/>
            <person name="Berby B."/>
            <person name="Fontaine J."/>
            <person name="Livny J."/>
            <person name="Gnirke A."/>
            <person name="Stajich J.E."/>
            <person name="Cuomo C.A."/>
        </authorList>
    </citation>
    <scope>NUCLEOTIDE SEQUENCE [LARGE SCALE GENOMIC DNA]</scope>
    <source>
        <strain evidence="11">CBS 291.66</strain>
    </source>
</reference>
<dbReference type="Proteomes" id="UP001234581">
    <property type="component" value="Unassembled WGS sequence"/>
</dbReference>
<dbReference type="SUPFAM" id="SSF56784">
    <property type="entry name" value="HAD-like"/>
    <property type="match status" value="1"/>
</dbReference>
<evidence type="ECO:0000256" key="3">
    <source>
        <dbReference type="ARBA" id="ARBA00022723"/>
    </source>
</evidence>
<evidence type="ECO:0000313" key="11">
    <source>
        <dbReference type="EMBL" id="KAJ8657708.1"/>
    </source>
</evidence>
<evidence type="ECO:0000256" key="6">
    <source>
        <dbReference type="ARBA" id="ARBA00022912"/>
    </source>
</evidence>